<dbReference type="RefSeq" id="WP_109732175.1">
    <property type="nucleotide sequence ID" value="NZ_BAAACK010000009.1"/>
</dbReference>
<dbReference type="AlphaFoldDB" id="A0A2Y9BLZ7"/>
<protein>
    <submittedName>
        <fullName evidence="1">Uncharacterized protein</fullName>
    </submittedName>
</protein>
<accession>A0A2Y9BLZ7</accession>
<dbReference type="EMBL" id="QGDL01000009">
    <property type="protein sequence ID" value="PWJ28384.1"/>
    <property type="molecule type" value="Genomic_DNA"/>
</dbReference>
<dbReference type="Proteomes" id="UP000245845">
    <property type="component" value="Unassembled WGS sequence"/>
</dbReference>
<comment type="caution">
    <text evidence="1">The sequence shown here is derived from an EMBL/GenBank/DDBJ whole genome shotgun (WGS) entry which is preliminary data.</text>
</comment>
<evidence type="ECO:0000313" key="2">
    <source>
        <dbReference type="Proteomes" id="UP000245845"/>
    </source>
</evidence>
<organism evidence="1 2">
    <name type="scientific">Faecalicatena orotica</name>
    <dbReference type="NCBI Taxonomy" id="1544"/>
    <lineage>
        <taxon>Bacteria</taxon>
        <taxon>Bacillati</taxon>
        <taxon>Bacillota</taxon>
        <taxon>Clostridia</taxon>
        <taxon>Lachnospirales</taxon>
        <taxon>Lachnospiraceae</taxon>
        <taxon>Faecalicatena</taxon>
    </lineage>
</organism>
<name>A0A2Y9BLZ7_9FIRM</name>
<keyword evidence="2" id="KW-1185">Reference proteome</keyword>
<proteinExistence type="predicted"/>
<evidence type="ECO:0000313" key="1">
    <source>
        <dbReference type="EMBL" id="PWJ28384.1"/>
    </source>
</evidence>
<gene>
    <name evidence="1" type="ORF">A8806_109269</name>
</gene>
<reference evidence="1 2" key="1">
    <citation type="submission" date="2018-05" db="EMBL/GenBank/DDBJ databases">
        <title>The Hungate 1000. A catalogue of reference genomes from the rumen microbiome.</title>
        <authorList>
            <person name="Kelly W."/>
        </authorList>
    </citation>
    <scope>NUCLEOTIDE SEQUENCE [LARGE SCALE GENOMIC DNA]</scope>
    <source>
        <strain evidence="1 2">NLAE-zl-C242</strain>
    </source>
</reference>
<sequence>MNKEMMKRVHEAYHYERLAVQSLIGPKVSAHFDVIENEVKEMVAECICGIIKSGGKEKPGEHFGDTDHDKKVQKVIIE</sequence>